<name>A0A8H5BT02_9AGAR</name>
<dbReference type="InterPro" id="IPR044244">
    <property type="entry name" value="TTC27/Emw1"/>
</dbReference>
<evidence type="ECO:0000256" key="1">
    <source>
        <dbReference type="ARBA" id="ARBA00022737"/>
    </source>
</evidence>
<gene>
    <name evidence="5" type="ORF">D9611_013867</name>
</gene>
<dbReference type="PROSITE" id="PS50005">
    <property type="entry name" value="TPR"/>
    <property type="match status" value="2"/>
</dbReference>
<dbReference type="OrthoDB" id="1936594at2759"/>
<keyword evidence="2 3" id="KW-0802">TPR repeat</keyword>
<dbReference type="PANTHER" id="PTHR16193:SF0">
    <property type="entry name" value="TETRATRICOPEPTIDE REPEAT PROTEIN 27"/>
    <property type="match status" value="1"/>
</dbReference>
<accession>A0A8H5BT02</accession>
<dbReference type="InterPro" id="IPR019734">
    <property type="entry name" value="TPR_rpt"/>
</dbReference>
<dbReference type="SUPFAM" id="SSF48452">
    <property type="entry name" value="TPR-like"/>
    <property type="match status" value="1"/>
</dbReference>
<dbReference type="Gene3D" id="1.25.40.10">
    <property type="entry name" value="Tetratricopeptide repeat domain"/>
    <property type="match status" value="1"/>
</dbReference>
<dbReference type="EMBL" id="JAACJK010000123">
    <property type="protein sequence ID" value="KAF5329015.1"/>
    <property type="molecule type" value="Genomic_DNA"/>
</dbReference>
<comment type="caution">
    <text evidence="5">The sequence shown here is derived from an EMBL/GenBank/DDBJ whole genome shotgun (WGS) entry which is preliminary data.</text>
</comment>
<feature type="region of interest" description="Disordered" evidence="4">
    <location>
        <begin position="279"/>
        <end position="347"/>
    </location>
</feature>
<dbReference type="InterPro" id="IPR011990">
    <property type="entry name" value="TPR-like_helical_dom_sf"/>
</dbReference>
<evidence type="ECO:0008006" key="7">
    <source>
        <dbReference type="Google" id="ProtNLM"/>
    </source>
</evidence>
<dbReference type="Proteomes" id="UP000541558">
    <property type="component" value="Unassembled WGS sequence"/>
</dbReference>
<proteinExistence type="predicted"/>
<keyword evidence="1" id="KW-0677">Repeat</keyword>
<organism evidence="5 6">
    <name type="scientific">Ephemerocybe angulata</name>
    <dbReference type="NCBI Taxonomy" id="980116"/>
    <lineage>
        <taxon>Eukaryota</taxon>
        <taxon>Fungi</taxon>
        <taxon>Dikarya</taxon>
        <taxon>Basidiomycota</taxon>
        <taxon>Agaricomycotina</taxon>
        <taxon>Agaricomycetes</taxon>
        <taxon>Agaricomycetidae</taxon>
        <taxon>Agaricales</taxon>
        <taxon>Agaricineae</taxon>
        <taxon>Psathyrellaceae</taxon>
        <taxon>Ephemerocybe</taxon>
    </lineage>
</organism>
<dbReference type="SMART" id="SM00028">
    <property type="entry name" value="TPR"/>
    <property type="match status" value="3"/>
</dbReference>
<evidence type="ECO:0000256" key="4">
    <source>
        <dbReference type="SAM" id="MobiDB-lite"/>
    </source>
</evidence>
<protein>
    <recommendedName>
        <fullName evidence="7">TPR-like protein</fullName>
    </recommendedName>
</protein>
<feature type="repeat" description="TPR" evidence="3">
    <location>
        <begin position="599"/>
        <end position="632"/>
    </location>
</feature>
<dbReference type="AlphaFoldDB" id="A0A8H5BT02"/>
<evidence type="ECO:0000313" key="6">
    <source>
        <dbReference type="Proteomes" id="UP000541558"/>
    </source>
</evidence>
<evidence type="ECO:0000313" key="5">
    <source>
        <dbReference type="EMBL" id="KAF5329015.1"/>
    </source>
</evidence>
<evidence type="ECO:0000256" key="2">
    <source>
        <dbReference type="ARBA" id="ARBA00022803"/>
    </source>
</evidence>
<feature type="compositionally biased region" description="Polar residues" evidence="4">
    <location>
        <begin position="321"/>
        <end position="339"/>
    </location>
</feature>
<reference evidence="5 6" key="1">
    <citation type="journal article" date="2020" name="ISME J.">
        <title>Uncovering the hidden diversity of litter-decomposition mechanisms in mushroom-forming fungi.</title>
        <authorList>
            <person name="Floudas D."/>
            <person name="Bentzer J."/>
            <person name="Ahren D."/>
            <person name="Johansson T."/>
            <person name="Persson P."/>
            <person name="Tunlid A."/>
        </authorList>
    </citation>
    <scope>NUCLEOTIDE SEQUENCE [LARGE SCALE GENOMIC DNA]</scope>
    <source>
        <strain evidence="5 6">CBS 175.51</strain>
    </source>
</reference>
<keyword evidence="6" id="KW-1185">Reference proteome</keyword>
<dbReference type="PANTHER" id="PTHR16193">
    <property type="entry name" value="TETRATRICOPEPTIDE REPEAT PROTEIN 27"/>
    <property type="match status" value="1"/>
</dbReference>
<sequence length="917" mass="103701">MSTSSTAAQIEKALIQGKWDSSTSDVPNALIDVAKQVVDGDFRAVLTSSFARALFNPSTTDFDRSLGEIFDFSKDIDEDPITGELYRLFVAVACLHAYVQANWTGPDLNVTPLEVIPLEAPESVTEQALDAKAISELAYGGEPAYHLAKYPAFLRFSQLILDVPFTHLQTPVWWKLRATLLHQRTLDDPVAFTPDYEGALDSLETLYSDDHNLLGRLYLERGLLQHLFDQNRNALEYFVKAARATGMEYELSGALGKRTKFQVDEKSQLVLLAESHLEDDEEYNVKEEGEQASQFDDTASVSTAAEPKMPETLALNDDTLLEQTEFTSSRPTDTNTSRLSHIDPSKQPALHPLDQSILLSLCLNVKNTMPAHGLTNEQMAPYVARVITHPRNWSVHTMALLLRARLESQRTRTVERSAFQLQALVDQMPTADSTLRERLVYFHSILLPSKWEMERELALRYMSLGVIKSALEIFERLEMWEDVVQCYVSLSQAGKGLAIVRDLLEGRKEEAESVLARGKDAYAHRRATRDVAREAKLWCLLGDLEPEKAPERYQKAWTVSKESSGRAMRSLGGYYFAHNQYAEAVDCLKRAVKLNPLMPRPWFILGCACMRLEDWEGAANAFSRCVAIDEEDGESWSNLASMYLRMDEGAVKKAQNVDGDDTGAETETEDDDDKIAVAAVPFSNKLRAYRALKQGLKFGYENWRMWYNYMVVSMDVGELSEACRALGRVVEETVEKVGASAVDEDVLERLVDAVTRAPLDIEEAKKEGGDQYDVNSPNEGHGLYRNVLDLFERILLPRVSTPRVFKAYGRLMKWQNKWEDALKAYLDAYRSSDAATMERGEQDVAKWREAVSEVEDVVGVLQNFGPRVDGFGKYKWKPQARSIVRAFMARTKDSFEDEPEWDRLVELQEELKKAEEE</sequence>
<evidence type="ECO:0000256" key="3">
    <source>
        <dbReference type="PROSITE-ProRule" id="PRU00339"/>
    </source>
</evidence>
<feature type="compositionally biased region" description="Polar residues" evidence="4">
    <location>
        <begin position="291"/>
        <end position="303"/>
    </location>
</feature>
<feature type="repeat" description="TPR" evidence="3">
    <location>
        <begin position="565"/>
        <end position="598"/>
    </location>
</feature>